<protein>
    <recommendedName>
        <fullName evidence="3">Aldolase</fullName>
    </recommendedName>
</protein>
<evidence type="ECO:0008006" key="3">
    <source>
        <dbReference type="Google" id="ProtNLM"/>
    </source>
</evidence>
<dbReference type="Pfam" id="PF07345">
    <property type="entry name" value="ATPaseInh_sub_z"/>
    <property type="match status" value="1"/>
</dbReference>
<dbReference type="Gene3D" id="1.10.790.20">
    <property type="entry name" value="Domain of unknown function DUF1476"/>
    <property type="match status" value="1"/>
</dbReference>
<dbReference type="AlphaFoldDB" id="A0A512AJF4"/>
<gene>
    <name evidence="1" type="ORF">NSE01_16250</name>
</gene>
<dbReference type="InterPro" id="IPR038293">
    <property type="entry name" value="ATPase_inh_sub_z_sf"/>
</dbReference>
<proteinExistence type="predicted"/>
<evidence type="ECO:0000313" key="1">
    <source>
        <dbReference type="EMBL" id="GEN99792.1"/>
    </source>
</evidence>
<dbReference type="OrthoDB" id="9810387at2"/>
<dbReference type="EMBL" id="BJYR01000011">
    <property type="protein sequence ID" value="GEN99792.1"/>
    <property type="molecule type" value="Genomic_DNA"/>
</dbReference>
<sequence>MTSFQDRERAEEAKFAHDEETLFRIQARRNKLLGHWAAQRMGLDAAETEAYARAVVQAEFEEAGDEDVVRKLLGDLTMAKVEIDESEIRAALAEQAIEARRQIVGDA</sequence>
<dbReference type="PIRSF" id="PIRSF031780">
    <property type="entry name" value="UCP031780"/>
    <property type="match status" value="1"/>
</dbReference>
<evidence type="ECO:0000313" key="2">
    <source>
        <dbReference type="Proteomes" id="UP000321464"/>
    </source>
</evidence>
<name>A0A512AJF4_9SPHN</name>
<reference evidence="1 2" key="1">
    <citation type="submission" date="2019-07" db="EMBL/GenBank/DDBJ databases">
        <title>Whole genome shotgun sequence of Novosphingobium sediminis NBRC 106119.</title>
        <authorList>
            <person name="Hosoyama A."/>
            <person name="Uohara A."/>
            <person name="Ohji S."/>
            <person name="Ichikawa N."/>
        </authorList>
    </citation>
    <scope>NUCLEOTIDE SEQUENCE [LARGE SCALE GENOMIC DNA]</scope>
    <source>
        <strain evidence="1 2">NBRC 106119</strain>
    </source>
</reference>
<organism evidence="1 2">
    <name type="scientific">Novosphingobium sediminis</name>
    <dbReference type="NCBI Taxonomy" id="707214"/>
    <lineage>
        <taxon>Bacteria</taxon>
        <taxon>Pseudomonadati</taxon>
        <taxon>Pseudomonadota</taxon>
        <taxon>Alphaproteobacteria</taxon>
        <taxon>Sphingomonadales</taxon>
        <taxon>Sphingomonadaceae</taxon>
        <taxon>Novosphingobium</taxon>
    </lineage>
</organism>
<dbReference type="Proteomes" id="UP000321464">
    <property type="component" value="Unassembled WGS sequence"/>
</dbReference>
<keyword evidence="2" id="KW-1185">Reference proteome</keyword>
<dbReference type="RefSeq" id="WP_147159133.1">
    <property type="nucleotide sequence ID" value="NZ_BJYR01000011.1"/>
</dbReference>
<dbReference type="InterPro" id="IPR009945">
    <property type="entry name" value="ATPase_inh_sub_z"/>
</dbReference>
<accession>A0A512AJF4</accession>
<comment type="caution">
    <text evidence="1">The sequence shown here is derived from an EMBL/GenBank/DDBJ whole genome shotgun (WGS) entry which is preliminary data.</text>
</comment>